<evidence type="ECO:0000313" key="2">
    <source>
        <dbReference type="Proteomes" id="UP000789570"/>
    </source>
</evidence>
<dbReference type="EMBL" id="CAJVPQ010014554">
    <property type="protein sequence ID" value="CAG8739857.1"/>
    <property type="molecule type" value="Genomic_DNA"/>
</dbReference>
<name>A0A9N9NK57_9GLOM</name>
<proteinExistence type="predicted"/>
<accession>A0A9N9NK57</accession>
<organism evidence="1 2">
    <name type="scientific">Funneliformis caledonium</name>
    <dbReference type="NCBI Taxonomy" id="1117310"/>
    <lineage>
        <taxon>Eukaryota</taxon>
        <taxon>Fungi</taxon>
        <taxon>Fungi incertae sedis</taxon>
        <taxon>Mucoromycota</taxon>
        <taxon>Glomeromycotina</taxon>
        <taxon>Glomeromycetes</taxon>
        <taxon>Glomerales</taxon>
        <taxon>Glomeraceae</taxon>
        <taxon>Funneliformis</taxon>
    </lineage>
</organism>
<keyword evidence="2" id="KW-1185">Reference proteome</keyword>
<dbReference type="Proteomes" id="UP000789570">
    <property type="component" value="Unassembled WGS sequence"/>
</dbReference>
<evidence type="ECO:0000313" key="1">
    <source>
        <dbReference type="EMBL" id="CAG8739857.1"/>
    </source>
</evidence>
<comment type="caution">
    <text evidence="1">The sequence shown here is derived from an EMBL/GenBank/DDBJ whole genome shotgun (WGS) entry which is preliminary data.</text>
</comment>
<protein>
    <submittedName>
        <fullName evidence="1">8651_t:CDS:1</fullName>
    </submittedName>
</protein>
<gene>
    <name evidence="1" type="ORF">FCALED_LOCUS15544</name>
</gene>
<feature type="non-terminal residue" evidence="1">
    <location>
        <position position="1"/>
    </location>
</feature>
<reference evidence="1" key="1">
    <citation type="submission" date="2021-06" db="EMBL/GenBank/DDBJ databases">
        <authorList>
            <person name="Kallberg Y."/>
            <person name="Tangrot J."/>
            <person name="Rosling A."/>
        </authorList>
    </citation>
    <scope>NUCLEOTIDE SEQUENCE</scope>
    <source>
        <strain evidence="1">UK204</strain>
    </source>
</reference>
<dbReference type="AlphaFoldDB" id="A0A9N9NK57"/>
<sequence>EHDVNITLQRVSMNSNDVYKRFITNKLSQCSELSILDCSQSRLGKVSVMLLMSFIVQYHVSERNCFWSTKQQHA</sequence>